<dbReference type="EMBL" id="LVHG01000048">
    <property type="protein sequence ID" value="OAK62889.1"/>
    <property type="molecule type" value="Genomic_DNA"/>
</dbReference>
<dbReference type="FunFam" id="2.40.170.20:FF:000005">
    <property type="entry name" value="TonB-dependent siderophore receptor"/>
    <property type="match status" value="1"/>
</dbReference>
<evidence type="ECO:0000256" key="15">
    <source>
        <dbReference type="PROSITE-ProRule" id="PRU10144"/>
    </source>
</evidence>
<comment type="subcellular location">
    <subcellularLocation>
        <location evidence="1 14">Cell outer membrane</location>
        <topology evidence="1 14">Multi-pass membrane protein</topology>
    </subcellularLocation>
</comment>
<dbReference type="Pfam" id="PF07715">
    <property type="entry name" value="Plug"/>
    <property type="match status" value="1"/>
</dbReference>
<evidence type="ECO:0000256" key="11">
    <source>
        <dbReference type="ARBA" id="ARBA00023136"/>
    </source>
</evidence>
<protein>
    <submittedName>
        <fullName evidence="20">Ligand-gated channel protein</fullName>
    </submittedName>
</protein>
<dbReference type="GO" id="GO:0009279">
    <property type="term" value="C:cell outer membrane"/>
    <property type="evidence" value="ECO:0007669"/>
    <property type="project" value="UniProtKB-SubCell"/>
</dbReference>
<dbReference type="InterPro" id="IPR000531">
    <property type="entry name" value="Beta-barrel_TonB"/>
</dbReference>
<evidence type="ECO:0000256" key="17">
    <source>
        <dbReference type="SAM" id="MobiDB-lite"/>
    </source>
</evidence>
<dbReference type="PROSITE" id="PS52016">
    <property type="entry name" value="TONB_DEPENDENT_REC_3"/>
    <property type="match status" value="1"/>
</dbReference>
<dbReference type="InterPro" id="IPR010105">
    <property type="entry name" value="TonB_sidphr_rcpt"/>
</dbReference>
<evidence type="ECO:0000256" key="13">
    <source>
        <dbReference type="ARBA" id="ARBA00023237"/>
    </source>
</evidence>
<evidence type="ECO:0000256" key="6">
    <source>
        <dbReference type="ARBA" id="ARBA00022692"/>
    </source>
</evidence>
<evidence type="ECO:0000259" key="18">
    <source>
        <dbReference type="Pfam" id="PF00593"/>
    </source>
</evidence>
<accession>A0AA91DMS2</accession>
<dbReference type="InterPro" id="IPR036942">
    <property type="entry name" value="Beta-barrel_TonB_sf"/>
</dbReference>
<reference evidence="20 21" key="1">
    <citation type="submission" date="2016-03" db="EMBL/GenBank/DDBJ databases">
        <title>Genome sequence of Variovorax paradoxus KB5.</title>
        <authorList>
            <person name="Jeong H."/>
            <person name="Hong C.E."/>
            <person name="Jo S.H."/>
            <person name="Park J.M."/>
        </authorList>
    </citation>
    <scope>NUCLEOTIDE SEQUENCE [LARGE SCALE GENOMIC DNA]</scope>
    <source>
        <strain evidence="20 21">KB5</strain>
    </source>
</reference>
<dbReference type="Gene3D" id="2.170.130.10">
    <property type="entry name" value="TonB-dependent receptor, plug domain"/>
    <property type="match status" value="1"/>
</dbReference>
<dbReference type="InterPro" id="IPR012910">
    <property type="entry name" value="Plug_dom"/>
</dbReference>
<keyword evidence="8" id="KW-0408">Iron</keyword>
<dbReference type="Gene3D" id="2.40.170.20">
    <property type="entry name" value="TonB-dependent receptor, beta-barrel domain"/>
    <property type="match status" value="1"/>
</dbReference>
<name>A0AA91DMS2_VARPD</name>
<evidence type="ECO:0000256" key="4">
    <source>
        <dbReference type="ARBA" id="ARBA00022452"/>
    </source>
</evidence>
<keyword evidence="12" id="KW-0675">Receptor</keyword>
<proteinExistence type="inferred from homology"/>
<evidence type="ECO:0000256" key="7">
    <source>
        <dbReference type="ARBA" id="ARBA00022729"/>
    </source>
</evidence>
<dbReference type="GO" id="GO:0038023">
    <property type="term" value="F:signaling receptor activity"/>
    <property type="evidence" value="ECO:0007669"/>
    <property type="project" value="InterPro"/>
</dbReference>
<feature type="domain" description="TonB-dependent receptor plug" evidence="19">
    <location>
        <begin position="73"/>
        <end position="173"/>
    </location>
</feature>
<dbReference type="InterPro" id="IPR039426">
    <property type="entry name" value="TonB-dep_rcpt-like"/>
</dbReference>
<evidence type="ECO:0000259" key="19">
    <source>
        <dbReference type="Pfam" id="PF07715"/>
    </source>
</evidence>
<evidence type="ECO:0000256" key="12">
    <source>
        <dbReference type="ARBA" id="ARBA00023170"/>
    </source>
</evidence>
<keyword evidence="3 14" id="KW-0813">Transport</keyword>
<gene>
    <name evidence="20" type="ORF">A3K87_17600</name>
</gene>
<evidence type="ECO:0000256" key="5">
    <source>
        <dbReference type="ARBA" id="ARBA00022496"/>
    </source>
</evidence>
<keyword evidence="6 14" id="KW-0812">Transmembrane</keyword>
<dbReference type="FunFam" id="2.170.130.10:FF:000001">
    <property type="entry name" value="Catecholate siderophore TonB-dependent receptor"/>
    <property type="match status" value="1"/>
</dbReference>
<evidence type="ECO:0000256" key="10">
    <source>
        <dbReference type="ARBA" id="ARBA00023077"/>
    </source>
</evidence>
<dbReference type="GO" id="GO:0015891">
    <property type="term" value="P:siderophore transport"/>
    <property type="evidence" value="ECO:0007669"/>
    <property type="project" value="InterPro"/>
</dbReference>
<feature type="domain" description="TonB-dependent receptor-like beta-barrel" evidence="18">
    <location>
        <begin position="251"/>
        <end position="680"/>
    </location>
</feature>
<keyword evidence="13 14" id="KW-0998">Cell outer membrane</keyword>
<comment type="similarity">
    <text evidence="2 14 16">Belongs to the TonB-dependent receptor family.</text>
</comment>
<dbReference type="Proteomes" id="UP000077852">
    <property type="component" value="Unassembled WGS sequence"/>
</dbReference>
<keyword evidence="7" id="KW-0732">Signal</keyword>
<evidence type="ECO:0000256" key="3">
    <source>
        <dbReference type="ARBA" id="ARBA00022448"/>
    </source>
</evidence>
<evidence type="ECO:0000256" key="2">
    <source>
        <dbReference type="ARBA" id="ARBA00009810"/>
    </source>
</evidence>
<keyword evidence="5" id="KW-0410">Iron transport</keyword>
<feature type="short sequence motif" description="TonB C-terminal box" evidence="15">
    <location>
        <begin position="694"/>
        <end position="711"/>
    </location>
</feature>
<evidence type="ECO:0000256" key="9">
    <source>
        <dbReference type="ARBA" id="ARBA00023065"/>
    </source>
</evidence>
<keyword evidence="10 16" id="KW-0798">TonB box</keyword>
<evidence type="ECO:0000313" key="20">
    <source>
        <dbReference type="EMBL" id="OAK62889.1"/>
    </source>
</evidence>
<sequence length="711" mass="77208">MFPTSSSPLPFARAFAALLALSPVTELIAQQAPDAGSANTLKTTEIHDQSEGAASGYAGPRGGTAATRTETPLIEVPQAVRVVPRQLIEDLGATRLGDTIDYVSGIARLNDFGGTWDNFAIRGFSNTEGGSLLNGFPSGRGYGPQRDVASVERVEFLKGPAAALYGSSEPGGTINIVTKKPQFTAAHNVGVEFGTLGFRRATLDTTGPLGSSFAYRLNAVAEDGASRSGLIDSRKQVLAPALTWTPDSRTVVQYEAELVRIRAPLDRGLIQINGNVGVLPRDRFLGEPDRDNMHIEGDTHQLTVDRELGQGWRARVGTSYRETRYFGDAVDLNSTLRADSRTLNRRDSWRSLPSRDTSVQAEVEGKFSTGGIGHTLLAGVESWRLFMGQYGEYSSVARAPYAIDIYQPLYGQARTAPLSPLFNTRDDQRATGVFVQDQIDLSPQWKLLAGVRFDRFHQDYDDLLARKSTAQSHSATSPRVGITYLVSDRLSFYASAGKSFKPNSGGDENGNAFAPQSGRALEAGAKWLSADERLTATMAVFDIRKSNVLTRSPTNANFNVAAGQARSRGIEADVAGQLDAHWRLTGNLAYTDTEVTRDNNPAMLGRRLANIPRVSGGLFAIREDRLFDGRYGIGGGVVHVGERTGNATDTYRLPAYTTVRLTAYWQVNPRVRVTLDVNNLFDKTFYVASWNNLTVLPGLGRQVVAGLQAKF</sequence>
<dbReference type="PROSITE" id="PS01156">
    <property type="entry name" value="TONB_DEPENDENT_REC_2"/>
    <property type="match status" value="1"/>
</dbReference>
<dbReference type="PANTHER" id="PTHR32552:SF90">
    <property type="entry name" value="METAL-PSEUDOPALINE RECEPTOR CNTO"/>
    <property type="match status" value="1"/>
</dbReference>
<dbReference type="AlphaFoldDB" id="A0AA91DMS2"/>
<dbReference type="InterPro" id="IPR010917">
    <property type="entry name" value="TonB_rcpt_CS"/>
</dbReference>
<evidence type="ECO:0000313" key="21">
    <source>
        <dbReference type="Proteomes" id="UP000077852"/>
    </source>
</evidence>
<evidence type="ECO:0000256" key="14">
    <source>
        <dbReference type="PROSITE-ProRule" id="PRU01360"/>
    </source>
</evidence>
<dbReference type="InterPro" id="IPR037066">
    <property type="entry name" value="Plug_dom_sf"/>
</dbReference>
<dbReference type="GO" id="GO:0015344">
    <property type="term" value="F:siderophore uptake transmembrane transporter activity"/>
    <property type="evidence" value="ECO:0007669"/>
    <property type="project" value="TreeGrafter"/>
</dbReference>
<dbReference type="NCBIfam" id="TIGR01783">
    <property type="entry name" value="TonB-siderophor"/>
    <property type="match status" value="1"/>
</dbReference>
<dbReference type="PANTHER" id="PTHR32552">
    <property type="entry name" value="FERRICHROME IRON RECEPTOR-RELATED"/>
    <property type="match status" value="1"/>
</dbReference>
<evidence type="ECO:0000256" key="8">
    <source>
        <dbReference type="ARBA" id="ARBA00023004"/>
    </source>
</evidence>
<organism evidence="20 21">
    <name type="scientific">Variovorax paradoxus</name>
    <dbReference type="NCBI Taxonomy" id="34073"/>
    <lineage>
        <taxon>Bacteria</taxon>
        <taxon>Pseudomonadati</taxon>
        <taxon>Pseudomonadota</taxon>
        <taxon>Betaproteobacteria</taxon>
        <taxon>Burkholderiales</taxon>
        <taxon>Comamonadaceae</taxon>
        <taxon>Variovorax</taxon>
    </lineage>
</organism>
<dbReference type="SUPFAM" id="SSF56935">
    <property type="entry name" value="Porins"/>
    <property type="match status" value="1"/>
</dbReference>
<evidence type="ECO:0000256" key="16">
    <source>
        <dbReference type="RuleBase" id="RU003357"/>
    </source>
</evidence>
<dbReference type="CDD" id="cd01347">
    <property type="entry name" value="ligand_gated_channel"/>
    <property type="match status" value="1"/>
</dbReference>
<keyword evidence="4 14" id="KW-1134">Transmembrane beta strand</keyword>
<dbReference type="Pfam" id="PF00593">
    <property type="entry name" value="TonB_dep_Rec_b-barrel"/>
    <property type="match status" value="1"/>
</dbReference>
<comment type="caution">
    <text evidence="20">The sequence shown here is derived from an EMBL/GenBank/DDBJ whole genome shotgun (WGS) entry which is preliminary data.</text>
</comment>
<keyword evidence="9" id="KW-0406">Ion transport</keyword>
<feature type="region of interest" description="Disordered" evidence="17">
    <location>
        <begin position="47"/>
        <end position="70"/>
    </location>
</feature>
<evidence type="ECO:0000256" key="1">
    <source>
        <dbReference type="ARBA" id="ARBA00004571"/>
    </source>
</evidence>
<keyword evidence="11 14" id="KW-0472">Membrane</keyword>